<organism evidence="4 5">
    <name type="scientific">Corallincola platygyrae</name>
    <dbReference type="NCBI Taxonomy" id="1193278"/>
    <lineage>
        <taxon>Bacteria</taxon>
        <taxon>Pseudomonadati</taxon>
        <taxon>Pseudomonadota</taxon>
        <taxon>Gammaproteobacteria</taxon>
        <taxon>Alteromonadales</taxon>
        <taxon>Psychromonadaceae</taxon>
        <taxon>Corallincola</taxon>
    </lineage>
</organism>
<dbReference type="Gene3D" id="3.30.70.270">
    <property type="match status" value="1"/>
</dbReference>
<accession>A0ABW4XRC9</accession>
<dbReference type="InterPro" id="IPR015943">
    <property type="entry name" value="WD40/YVTN_repeat-like_dom_sf"/>
</dbReference>
<dbReference type="Gene3D" id="3.30.450.20">
    <property type="entry name" value="PAS domain"/>
    <property type="match status" value="2"/>
</dbReference>
<dbReference type="SUPFAM" id="SSF50998">
    <property type="entry name" value="Quinoprotein alcohol dehydrogenase-like"/>
    <property type="match status" value="2"/>
</dbReference>
<dbReference type="SMART" id="SM00267">
    <property type="entry name" value="GGDEF"/>
    <property type="match status" value="1"/>
</dbReference>
<reference evidence="5" key="1">
    <citation type="journal article" date="2019" name="Int. J. Syst. Evol. Microbiol.">
        <title>The Global Catalogue of Microorganisms (GCM) 10K type strain sequencing project: providing services to taxonomists for standard genome sequencing and annotation.</title>
        <authorList>
            <consortium name="The Broad Institute Genomics Platform"/>
            <consortium name="The Broad Institute Genome Sequencing Center for Infectious Disease"/>
            <person name="Wu L."/>
            <person name="Ma J."/>
        </authorList>
    </citation>
    <scope>NUCLEOTIDE SEQUENCE [LARGE SCALE GENOMIC DNA]</scope>
    <source>
        <strain evidence="5">CGMCC 1.10992</strain>
    </source>
</reference>
<evidence type="ECO:0000259" key="2">
    <source>
        <dbReference type="PROSITE" id="PS50883"/>
    </source>
</evidence>
<keyword evidence="5" id="KW-1185">Reference proteome</keyword>
<dbReference type="Gene3D" id="2.130.10.10">
    <property type="entry name" value="YVTN repeat-like/Quinoprotein amine dehydrogenase"/>
    <property type="match status" value="2"/>
</dbReference>
<dbReference type="InterPro" id="IPR035919">
    <property type="entry name" value="EAL_sf"/>
</dbReference>
<dbReference type="SUPFAM" id="SSF141868">
    <property type="entry name" value="EAL domain-like"/>
    <property type="match status" value="1"/>
</dbReference>
<dbReference type="Gene3D" id="3.20.20.450">
    <property type="entry name" value="EAL domain"/>
    <property type="match status" value="1"/>
</dbReference>
<dbReference type="SMART" id="SM00091">
    <property type="entry name" value="PAS"/>
    <property type="match status" value="2"/>
</dbReference>
<feature type="domain" description="PAC" evidence="1">
    <location>
        <begin position="1031"/>
        <end position="1085"/>
    </location>
</feature>
<dbReference type="InterPro" id="IPR013783">
    <property type="entry name" value="Ig-like_fold"/>
</dbReference>
<feature type="domain" description="GGDEF" evidence="3">
    <location>
        <begin position="1117"/>
        <end position="1249"/>
    </location>
</feature>
<dbReference type="PROSITE" id="PS50883">
    <property type="entry name" value="EAL"/>
    <property type="match status" value="1"/>
</dbReference>
<dbReference type="InterPro" id="IPR043128">
    <property type="entry name" value="Rev_trsase/Diguanyl_cyclase"/>
</dbReference>
<dbReference type="NCBIfam" id="TIGR00229">
    <property type="entry name" value="sensory_box"/>
    <property type="match status" value="1"/>
</dbReference>
<dbReference type="Pfam" id="PF08447">
    <property type="entry name" value="PAS_3"/>
    <property type="match status" value="1"/>
</dbReference>
<dbReference type="InterPro" id="IPR029787">
    <property type="entry name" value="Nucleotide_cyclase"/>
</dbReference>
<comment type="caution">
    <text evidence="4">The sequence shown here is derived from an EMBL/GenBank/DDBJ whole genome shotgun (WGS) entry which is preliminary data.</text>
</comment>
<dbReference type="InterPro" id="IPR011110">
    <property type="entry name" value="Reg_prop"/>
</dbReference>
<dbReference type="Pfam" id="PF07494">
    <property type="entry name" value="Reg_prop"/>
    <property type="match status" value="1"/>
</dbReference>
<dbReference type="InterPro" id="IPR052155">
    <property type="entry name" value="Biofilm_reg_signaling"/>
</dbReference>
<dbReference type="SMART" id="SM00052">
    <property type="entry name" value="EAL"/>
    <property type="match status" value="1"/>
</dbReference>
<dbReference type="EMBL" id="JBHUHT010000030">
    <property type="protein sequence ID" value="MFD2097872.1"/>
    <property type="molecule type" value="Genomic_DNA"/>
</dbReference>
<dbReference type="InterPro" id="IPR013655">
    <property type="entry name" value="PAS_fold_3"/>
</dbReference>
<dbReference type="Proteomes" id="UP001597380">
    <property type="component" value="Unassembled WGS sequence"/>
</dbReference>
<dbReference type="RefSeq" id="WP_345340009.1">
    <property type="nucleotide sequence ID" value="NZ_BAABLI010000013.1"/>
</dbReference>
<dbReference type="Pfam" id="PF00563">
    <property type="entry name" value="EAL"/>
    <property type="match status" value="1"/>
</dbReference>
<evidence type="ECO:0000313" key="5">
    <source>
        <dbReference type="Proteomes" id="UP001597380"/>
    </source>
</evidence>
<dbReference type="SUPFAM" id="SSF55785">
    <property type="entry name" value="PYP-like sensor domain (PAS domain)"/>
    <property type="match status" value="2"/>
</dbReference>
<dbReference type="CDD" id="cd01949">
    <property type="entry name" value="GGDEF"/>
    <property type="match status" value="1"/>
</dbReference>
<dbReference type="Pfam" id="PF13426">
    <property type="entry name" value="PAS_9"/>
    <property type="match status" value="1"/>
</dbReference>
<dbReference type="InterPro" id="IPR000160">
    <property type="entry name" value="GGDEF_dom"/>
</dbReference>
<name>A0ABW4XRC9_9GAMM</name>
<dbReference type="CDD" id="cd01948">
    <property type="entry name" value="EAL"/>
    <property type="match status" value="1"/>
</dbReference>
<protein>
    <submittedName>
        <fullName evidence="4">EAL domain-containing protein</fullName>
    </submittedName>
</protein>
<dbReference type="PANTHER" id="PTHR44757">
    <property type="entry name" value="DIGUANYLATE CYCLASE DGCP"/>
    <property type="match status" value="1"/>
</dbReference>
<dbReference type="InterPro" id="IPR000014">
    <property type="entry name" value="PAS"/>
</dbReference>
<dbReference type="PROSITE" id="PS50887">
    <property type="entry name" value="GGDEF"/>
    <property type="match status" value="1"/>
</dbReference>
<evidence type="ECO:0000259" key="3">
    <source>
        <dbReference type="PROSITE" id="PS50887"/>
    </source>
</evidence>
<dbReference type="Pfam" id="PF00990">
    <property type="entry name" value="GGDEF"/>
    <property type="match status" value="1"/>
</dbReference>
<dbReference type="InterPro" id="IPR001633">
    <property type="entry name" value="EAL_dom"/>
</dbReference>
<proteinExistence type="predicted"/>
<dbReference type="InterPro" id="IPR000700">
    <property type="entry name" value="PAS-assoc_C"/>
</dbReference>
<evidence type="ECO:0000259" key="1">
    <source>
        <dbReference type="PROSITE" id="PS50113"/>
    </source>
</evidence>
<gene>
    <name evidence="4" type="ORF">ACFSJ3_17940</name>
</gene>
<evidence type="ECO:0000313" key="4">
    <source>
        <dbReference type="EMBL" id="MFD2097872.1"/>
    </source>
</evidence>
<dbReference type="PANTHER" id="PTHR44757:SF2">
    <property type="entry name" value="BIOFILM ARCHITECTURE MAINTENANCE PROTEIN MBAA"/>
    <property type="match status" value="1"/>
</dbReference>
<sequence length="1521" mass="170664">MPPVSGFRPFWRVLLLLTLCLWSISSVRAEPLYKDPRFKRLNVTQGLSQSTVNALLIDRSGFLWVATEWGLNRYDGHQVRLVTEGNVLDRTAIYELFEDSEGLIWVSTLWDGIFVLDPDSGDIRAEISEKSGYLDNPSQSAEFITEGPDGRIWLALDEKVVAYNKQTAELTTYFSLDQDQIKAQHSVRALVHYKNSLFVATTLGLYVVDMDSLKSRQVHYLEPEQRSMDAVNTKVFEFGDDGELYIGTVEGLYRLTPEQVEQLSQGKDIVAQAAIPSINTWAMVRRKHLYYLATDLGLFSYDPNTDQSIHLLNPELSIYHISSDQLYDLTLDREGNLWLGSDTDGALYWQVRPELFTNMTHQSAGLSNDVVWGQWQENPETLWVGTDNGLNRVDLVSGKVKSFLVNPDDKAVRSSSSIYQILDAGEEKLWVNHGEGTGLFDKLSGELRSLEALAVNPEMLEGGEHWGIHVTAEGKLWFVHEQGYFSYDPTTRQLSPIDDLNRSALLPEMSWGFIGQLPGDTTGVLMSGTYSLWYYDFETGEVKELHNIRREKAQRYVYAESWALDDNGLLWVSYPGVGLVALDAETYQEKFFYKRHQGLPSNEVYSLHFQAGGALWMSSIKGILKLDTKTHHVRRYTLMHGLATEEFAEFAGVRLSDGRFSYGGYKGITLFEPNVVSQSAITNPGVVISGINLMSRELALPYRDLNGSTIKLNHDDVGLAVDFSALSFSEQENVTYTYRLSGAKEVEYPPSAESRATFASLSPGSYTLTVWALSAETGEKGQPAKVFINVAYPPFASPRAIFAYGAFVLVAVGCFWRRRVAHRRQILRAHQATEQSEKRMQLALRGSDSGIWEWESRSEVLIQDRPSRVLGYEHAPVLNILQFSELVHTADQTRFVNAWTRYTKGARKSLDITYRLRHKEGYYLWFRDIGSGIASDGEVRLLGTYTNVTDIYATRERASLFGRIFEHSHEWVLVLEQDFRVMDANPAMRKVLACSDDQELQAKVNALFAQNPSSKALILEKLNTLKQGQQWNGETKITTLAGERYVVEADIYAVTEDNGISEGNQFAVTFSDITAQKQATAQLQKMASFDSLTGLPNRMLLLDRLSHAIDQAERAEKSLAVMFLDLDRFKYVNDSLGHEAGDSLLKVVAARISASLRKVDTVARLGGDEFVVLIEDAGAEAVSQVAEQLVAAIEQPIVISDQPVSISTSIGIAIYPGDGANAADLLKHSDIAMYHAKQAGRGVVKFFQEQMNQQVQDRLQFANALKDAVARQKFIPYYQPIVKCSTSQVVAFEVLMRWPTESGFISPDRFIPKAEELGLVAAMTRDLLQQALADLYRWRKAGYMVELSVNLSARHFDEDGLVGELSELMYQFNLPTNILSLEITEGALMADHQQAKEMMSGLNEAGFKLALDDFGTGYSSLRYLQEFPIEILKIDRSFVSEIGKSANAEEIINATLRLAETLHMRCVAEGIEEPHQAEFFKQRGCQFLQGYYFSKPLPADAASTYLADVVSANDKQAQVLN</sequence>
<dbReference type="Gene3D" id="2.60.40.10">
    <property type="entry name" value="Immunoglobulins"/>
    <property type="match status" value="1"/>
</dbReference>
<dbReference type="InterPro" id="IPR011047">
    <property type="entry name" value="Quinoprotein_ADH-like_sf"/>
</dbReference>
<dbReference type="PROSITE" id="PS50113">
    <property type="entry name" value="PAC"/>
    <property type="match status" value="1"/>
</dbReference>
<dbReference type="NCBIfam" id="TIGR00254">
    <property type="entry name" value="GGDEF"/>
    <property type="match status" value="1"/>
</dbReference>
<dbReference type="InterPro" id="IPR035965">
    <property type="entry name" value="PAS-like_dom_sf"/>
</dbReference>
<feature type="domain" description="EAL" evidence="2">
    <location>
        <begin position="1258"/>
        <end position="1510"/>
    </location>
</feature>
<dbReference type="SUPFAM" id="SSF55073">
    <property type="entry name" value="Nucleotide cyclase"/>
    <property type="match status" value="1"/>
</dbReference>